<dbReference type="AlphaFoldDB" id="A0A7W8H9F9"/>
<dbReference type="SMART" id="SM00530">
    <property type="entry name" value="HTH_XRE"/>
    <property type="match status" value="1"/>
</dbReference>
<keyword evidence="3" id="KW-1185">Reference proteome</keyword>
<dbReference type="InterPro" id="IPR001387">
    <property type="entry name" value="Cro/C1-type_HTH"/>
</dbReference>
<dbReference type="InterPro" id="IPR009057">
    <property type="entry name" value="Homeodomain-like_sf"/>
</dbReference>
<comment type="caution">
    <text evidence="2">The sequence shown here is derived from an EMBL/GenBank/DDBJ whole genome shotgun (WGS) entry which is preliminary data.</text>
</comment>
<protein>
    <submittedName>
        <fullName evidence="2">Transcriptional regulator with XRE-family HTH domain</fullName>
    </submittedName>
</protein>
<dbReference type="EMBL" id="JACHFW010000003">
    <property type="protein sequence ID" value="MBB5264163.1"/>
    <property type="molecule type" value="Genomic_DNA"/>
</dbReference>
<evidence type="ECO:0000313" key="3">
    <source>
        <dbReference type="Proteomes" id="UP000543642"/>
    </source>
</evidence>
<dbReference type="GO" id="GO:0003677">
    <property type="term" value="F:DNA binding"/>
    <property type="evidence" value="ECO:0007669"/>
    <property type="project" value="InterPro"/>
</dbReference>
<name>A0A7W8H9F9_9FIRM</name>
<evidence type="ECO:0000259" key="1">
    <source>
        <dbReference type="PROSITE" id="PS50943"/>
    </source>
</evidence>
<evidence type="ECO:0000313" key="2">
    <source>
        <dbReference type="EMBL" id="MBB5264163.1"/>
    </source>
</evidence>
<gene>
    <name evidence="2" type="ORF">HNP82_001268</name>
</gene>
<organism evidence="2 3">
    <name type="scientific">Catenibacillus scindens</name>
    <dbReference type="NCBI Taxonomy" id="673271"/>
    <lineage>
        <taxon>Bacteria</taxon>
        <taxon>Bacillati</taxon>
        <taxon>Bacillota</taxon>
        <taxon>Clostridia</taxon>
        <taxon>Lachnospirales</taxon>
        <taxon>Lachnospiraceae</taxon>
        <taxon>Catenibacillus</taxon>
    </lineage>
</organism>
<proteinExistence type="predicted"/>
<accession>A0A7W8H9F9</accession>
<dbReference type="PROSITE" id="PS50943">
    <property type="entry name" value="HTH_CROC1"/>
    <property type="match status" value="1"/>
</dbReference>
<dbReference type="InterPro" id="IPR010982">
    <property type="entry name" value="Lambda_DNA-bd_dom_sf"/>
</dbReference>
<dbReference type="Gene3D" id="1.10.260.40">
    <property type="entry name" value="lambda repressor-like DNA-binding domains"/>
    <property type="match status" value="1"/>
</dbReference>
<dbReference type="Proteomes" id="UP000543642">
    <property type="component" value="Unassembled WGS sequence"/>
</dbReference>
<dbReference type="SUPFAM" id="SSF46689">
    <property type="entry name" value="Homeodomain-like"/>
    <property type="match status" value="1"/>
</dbReference>
<sequence length="116" mass="13516">MAYKENKYDEEHLRIVNSGKFFKKRCSEKKIKSKILEERFGVSRDTVRRWKQGTSGIAPSVAEKLTKLLDAPLCEILGIPQDCCQKCENNIKLSKENERLKCENEALKKEIRQLKD</sequence>
<dbReference type="RefSeq" id="WP_183772591.1">
    <property type="nucleotide sequence ID" value="NZ_JACHFW010000003.1"/>
</dbReference>
<dbReference type="Pfam" id="PF13443">
    <property type="entry name" value="HTH_26"/>
    <property type="match status" value="1"/>
</dbReference>
<feature type="domain" description="HTH cro/C1-type" evidence="1">
    <location>
        <begin position="36"/>
        <end position="76"/>
    </location>
</feature>
<reference evidence="2 3" key="1">
    <citation type="submission" date="2020-08" db="EMBL/GenBank/DDBJ databases">
        <title>Genomic Encyclopedia of Type Strains, Phase IV (KMG-IV): sequencing the most valuable type-strain genomes for metagenomic binning, comparative biology and taxonomic classification.</title>
        <authorList>
            <person name="Goeker M."/>
        </authorList>
    </citation>
    <scope>NUCLEOTIDE SEQUENCE [LARGE SCALE GENOMIC DNA]</scope>
    <source>
        <strain evidence="2 3">DSM 106146</strain>
    </source>
</reference>